<dbReference type="Pfam" id="PF07690">
    <property type="entry name" value="MFS_1"/>
    <property type="match status" value="1"/>
</dbReference>
<evidence type="ECO:0000313" key="7">
    <source>
        <dbReference type="EMBL" id="CEO54107.1"/>
    </source>
</evidence>
<gene>
    <name evidence="7" type="ORF">BN869_000010165_1</name>
</gene>
<keyword evidence="5 6" id="KW-0472">Membrane</keyword>
<dbReference type="GO" id="GO:0016020">
    <property type="term" value="C:membrane"/>
    <property type="evidence" value="ECO:0007669"/>
    <property type="project" value="UniProtKB-SubCell"/>
</dbReference>
<organism evidence="7">
    <name type="scientific">Bionectria ochroleuca</name>
    <name type="common">Gliocladium roseum</name>
    <dbReference type="NCBI Taxonomy" id="29856"/>
    <lineage>
        <taxon>Eukaryota</taxon>
        <taxon>Fungi</taxon>
        <taxon>Dikarya</taxon>
        <taxon>Ascomycota</taxon>
        <taxon>Pezizomycotina</taxon>
        <taxon>Sordariomycetes</taxon>
        <taxon>Hypocreomycetidae</taxon>
        <taxon>Hypocreales</taxon>
        <taxon>Bionectriaceae</taxon>
        <taxon>Clonostachys</taxon>
    </lineage>
</organism>
<reference evidence="7" key="1">
    <citation type="submission" date="2015-01" db="EMBL/GenBank/DDBJ databases">
        <authorList>
            <person name="Durling Mikael"/>
        </authorList>
    </citation>
    <scope>NUCLEOTIDE SEQUENCE</scope>
</reference>
<dbReference type="PANTHER" id="PTHR43791">
    <property type="entry name" value="PERMEASE-RELATED"/>
    <property type="match status" value="1"/>
</dbReference>
<proteinExistence type="predicted"/>
<dbReference type="EMBL" id="CDPU01000040">
    <property type="protein sequence ID" value="CEO54107.1"/>
    <property type="molecule type" value="Genomic_DNA"/>
</dbReference>
<feature type="transmembrane region" description="Helical" evidence="6">
    <location>
        <begin position="215"/>
        <end position="232"/>
    </location>
</feature>
<name>A0A0B7KF50_BIOOC</name>
<feature type="transmembrane region" description="Helical" evidence="6">
    <location>
        <begin position="148"/>
        <end position="169"/>
    </location>
</feature>
<evidence type="ECO:0000256" key="2">
    <source>
        <dbReference type="ARBA" id="ARBA00022448"/>
    </source>
</evidence>
<evidence type="ECO:0000256" key="5">
    <source>
        <dbReference type="ARBA" id="ARBA00023136"/>
    </source>
</evidence>
<dbReference type="InterPro" id="IPR036259">
    <property type="entry name" value="MFS_trans_sf"/>
</dbReference>
<dbReference type="AlphaFoldDB" id="A0A0B7KF50"/>
<evidence type="ECO:0008006" key="8">
    <source>
        <dbReference type="Google" id="ProtNLM"/>
    </source>
</evidence>
<dbReference type="PANTHER" id="PTHR43791:SF91">
    <property type="entry name" value="MAJOR FACILITATOR SUPERFAMILY (MFS) PROFILE DOMAIN-CONTAINING PROTEIN-RELATED"/>
    <property type="match status" value="1"/>
</dbReference>
<keyword evidence="3 6" id="KW-0812">Transmembrane</keyword>
<evidence type="ECO:0000256" key="3">
    <source>
        <dbReference type="ARBA" id="ARBA00022692"/>
    </source>
</evidence>
<feature type="transmembrane region" description="Helical" evidence="6">
    <location>
        <begin position="238"/>
        <end position="261"/>
    </location>
</feature>
<sequence>MTSTIGFSQYTFYIVFEVPSNLVLKKMQPRNWQFRIMLTWGAVLACHAAVKNKEGLYAARFVLGMMEAGMFPGIVGSLLAYGISYMDGLQGLIYFVLPDYPKSPRSSSWLTPREQEYLEARLSENAPRTSDATFSASEVIASLRDPRIWSFMLSQILINLGGYGLSWQLPTVTTSLGFAGLPRNQLLNIPPAGCSVLAIIFAGWFMKRAYVTRPAFIMAICAGCLAFFIVLASTRDKYAVYVACVFGTMFYAVFFIPFWAWRSATLVGSTGTAFTLAFQSSVGQVGGVIGPQMFQSKYAYNGYKVPFAICSAAIGGGWLASALTWWLTRNVEWDVRRIRRLRIKAEREGKVFADDDVQVINERNFYGKGLKRDEEAAL</sequence>
<accession>A0A0B7KF50</accession>
<feature type="transmembrane region" description="Helical" evidence="6">
    <location>
        <begin position="70"/>
        <end position="97"/>
    </location>
</feature>
<dbReference type="SUPFAM" id="SSF103473">
    <property type="entry name" value="MFS general substrate transporter"/>
    <property type="match status" value="1"/>
</dbReference>
<keyword evidence="4 6" id="KW-1133">Transmembrane helix</keyword>
<dbReference type="InterPro" id="IPR011701">
    <property type="entry name" value="MFS"/>
</dbReference>
<protein>
    <recommendedName>
        <fullName evidence="8">Major facilitator superfamily (MFS) profile domain-containing protein</fullName>
    </recommendedName>
</protein>
<evidence type="ECO:0000256" key="1">
    <source>
        <dbReference type="ARBA" id="ARBA00004141"/>
    </source>
</evidence>
<keyword evidence="2" id="KW-0813">Transport</keyword>
<comment type="subcellular location">
    <subcellularLocation>
        <location evidence="1">Membrane</location>
        <topology evidence="1">Multi-pass membrane protein</topology>
    </subcellularLocation>
</comment>
<feature type="transmembrane region" description="Helical" evidence="6">
    <location>
        <begin position="189"/>
        <end position="206"/>
    </location>
</feature>
<feature type="transmembrane region" description="Helical" evidence="6">
    <location>
        <begin position="306"/>
        <end position="327"/>
    </location>
</feature>
<dbReference type="Gene3D" id="1.20.1250.20">
    <property type="entry name" value="MFS general substrate transporter like domains"/>
    <property type="match status" value="2"/>
</dbReference>
<evidence type="ECO:0000256" key="6">
    <source>
        <dbReference type="SAM" id="Phobius"/>
    </source>
</evidence>
<evidence type="ECO:0000256" key="4">
    <source>
        <dbReference type="ARBA" id="ARBA00022989"/>
    </source>
</evidence>
<dbReference type="GO" id="GO:0022857">
    <property type="term" value="F:transmembrane transporter activity"/>
    <property type="evidence" value="ECO:0007669"/>
    <property type="project" value="InterPro"/>
</dbReference>